<evidence type="ECO:0000259" key="5">
    <source>
        <dbReference type="PROSITE" id="PS50853"/>
    </source>
</evidence>
<dbReference type="InterPro" id="IPR050964">
    <property type="entry name" value="Striated_Muscle_Regulatory"/>
</dbReference>
<evidence type="ECO:0000256" key="3">
    <source>
        <dbReference type="ARBA" id="ARBA00023326"/>
    </source>
</evidence>
<evidence type="ECO:0000313" key="7">
    <source>
        <dbReference type="Proteomes" id="UP000605361"/>
    </source>
</evidence>
<evidence type="ECO:0000256" key="4">
    <source>
        <dbReference type="SAM" id="MobiDB-lite"/>
    </source>
</evidence>
<evidence type="ECO:0000256" key="2">
    <source>
        <dbReference type="ARBA" id="ARBA00023295"/>
    </source>
</evidence>
<protein>
    <submittedName>
        <fullName evidence="6">Fibronectin type III domain-containing protein</fullName>
    </submittedName>
</protein>
<feature type="region of interest" description="Disordered" evidence="4">
    <location>
        <begin position="1"/>
        <end position="33"/>
    </location>
</feature>
<feature type="region of interest" description="Disordered" evidence="4">
    <location>
        <begin position="159"/>
        <end position="187"/>
    </location>
</feature>
<dbReference type="InterPro" id="IPR003961">
    <property type="entry name" value="FN3_dom"/>
</dbReference>
<keyword evidence="2" id="KW-0326">Glycosidase</keyword>
<evidence type="ECO:0000313" key="6">
    <source>
        <dbReference type="EMBL" id="MBF8194612.1"/>
    </source>
</evidence>
<dbReference type="CDD" id="cd00063">
    <property type="entry name" value="FN3"/>
    <property type="match status" value="2"/>
</dbReference>
<keyword evidence="1" id="KW-0677">Repeat</keyword>
<gene>
    <name evidence="6" type="ORF">ITP53_54960</name>
</gene>
<dbReference type="PANTHER" id="PTHR13817:SF73">
    <property type="entry name" value="FIBRONECTIN TYPE-III DOMAIN-CONTAINING PROTEIN"/>
    <property type="match status" value="1"/>
</dbReference>
<dbReference type="InterPro" id="IPR036116">
    <property type="entry name" value="FN3_sf"/>
</dbReference>
<keyword evidence="3" id="KW-0624">Polysaccharide degradation</keyword>
<dbReference type="AlphaFoldDB" id="A0A931ATC6"/>
<evidence type="ECO:0000256" key="1">
    <source>
        <dbReference type="ARBA" id="ARBA00022737"/>
    </source>
</evidence>
<reference evidence="6" key="1">
    <citation type="submission" date="2020-11" db="EMBL/GenBank/DDBJ databases">
        <title>Whole-genome analyses of Nonomuraea sp. K274.</title>
        <authorList>
            <person name="Veyisoglu A."/>
        </authorList>
    </citation>
    <scope>NUCLEOTIDE SEQUENCE</scope>
    <source>
        <strain evidence="6">K274</strain>
    </source>
</reference>
<sequence length="252" mass="27015">MFSPSGEGEVTGYSLRGAPDGADVTPSRAQPDGPFQFRVTGGRCDQEYTFRVAAEYDGGEVLSEPSIPVRPCVAPGRPAAFTAKGKNHGADLTWSPPENARNATYILEGPGNHPQAPTGTGAEVTGLKNGQAYTWTLRAKNAAGESQERAEARADLQPPRGQFRNANNNHRDTLIRPGPNPGREAGRIPRGEYITMTVICQTRGAAYTDTDTGMSSNVWNKVESGRGNGWLNDVLMDTPKGGYPAPPLWECE</sequence>
<dbReference type="EMBL" id="JADOGI010000476">
    <property type="protein sequence ID" value="MBF8194612.1"/>
    <property type="molecule type" value="Genomic_DNA"/>
</dbReference>
<dbReference type="InterPro" id="IPR013783">
    <property type="entry name" value="Ig-like_fold"/>
</dbReference>
<dbReference type="Proteomes" id="UP000605361">
    <property type="component" value="Unassembled WGS sequence"/>
</dbReference>
<dbReference type="SMART" id="SM00060">
    <property type="entry name" value="FN3"/>
    <property type="match status" value="1"/>
</dbReference>
<keyword evidence="2" id="KW-0378">Hydrolase</keyword>
<dbReference type="SUPFAM" id="SSF49265">
    <property type="entry name" value="Fibronectin type III"/>
    <property type="match status" value="1"/>
</dbReference>
<dbReference type="GO" id="GO:0016798">
    <property type="term" value="F:hydrolase activity, acting on glycosyl bonds"/>
    <property type="evidence" value="ECO:0007669"/>
    <property type="project" value="UniProtKB-KW"/>
</dbReference>
<dbReference type="GO" id="GO:0000272">
    <property type="term" value="P:polysaccharide catabolic process"/>
    <property type="evidence" value="ECO:0007669"/>
    <property type="project" value="UniProtKB-KW"/>
</dbReference>
<dbReference type="Gene3D" id="2.60.40.10">
    <property type="entry name" value="Immunoglobulins"/>
    <property type="match status" value="2"/>
</dbReference>
<comment type="caution">
    <text evidence="6">The sequence shown here is derived from an EMBL/GenBank/DDBJ whole genome shotgun (WGS) entry which is preliminary data.</text>
</comment>
<keyword evidence="7" id="KW-1185">Reference proteome</keyword>
<dbReference type="PROSITE" id="PS50853">
    <property type="entry name" value="FN3"/>
    <property type="match status" value="1"/>
</dbReference>
<organism evidence="6 7">
    <name type="scientific">Nonomuraea cypriaca</name>
    <dbReference type="NCBI Taxonomy" id="1187855"/>
    <lineage>
        <taxon>Bacteria</taxon>
        <taxon>Bacillati</taxon>
        <taxon>Actinomycetota</taxon>
        <taxon>Actinomycetes</taxon>
        <taxon>Streptosporangiales</taxon>
        <taxon>Streptosporangiaceae</taxon>
        <taxon>Nonomuraea</taxon>
    </lineage>
</organism>
<feature type="domain" description="Fibronectin type-III" evidence="5">
    <location>
        <begin position="74"/>
        <end position="159"/>
    </location>
</feature>
<dbReference type="PANTHER" id="PTHR13817">
    <property type="entry name" value="TITIN"/>
    <property type="match status" value="1"/>
</dbReference>
<keyword evidence="3" id="KW-0119">Carbohydrate metabolism</keyword>
<name>A0A931ATC6_9ACTN</name>
<accession>A0A931ATC6</accession>
<proteinExistence type="predicted"/>